<keyword evidence="2" id="KW-1185">Reference proteome</keyword>
<dbReference type="Proteomes" id="UP000664109">
    <property type="component" value="Unassembled WGS sequence"/>
</dbReference>
<organism evidence="1 2">
    <name type="scientific">Streptomyces zhihengii</name>
    <dbReference type="NCBI Taxonomy" id="1818004"/>
    <lineage>
        <taxon>Bacteria</taxon>
        <taxon>Bacillati</taxon>
        <taxon>Actinomycetota</taxon>
        <taxon>Actinomycetes</taxon>
        <taxon>Kitasatosporales</taxon>
        <taxon>Streptomycetaceae</taxon>
        <taxon>Streptomyces</taxon>
    </lineage>
</organism>
<evidence type="ECO:0000313" key="2">
    <source>
        <dbReference type="Proteomes" id="UP000664109"/>
    </source>
</evidence>
<protein>
    <submittedName>
        <fullName evidence="1">Uncharacterized protein</fullName>
    </submittedName>
</protein>
<sequence length="254" mass="27587">MITSTETSAALLGIARAWAPLTEAVQDARQHAWPPLTLRQYLAQSGDEEELEARTWRAEALRALERDPAQIGRRPVPLRLDLIGTIALIEAGLLELADTTAAMVQRPPISPPRPRRAAYATTRAQRLVWEDHARRVAAAQADATDVRRWRYAHPVTGRHPATGRDAALWLLGRVTGARGPFHPLPDPLRQRIARAAAHAEACIDQSLGLGAGHTTLAMPCTCGGRIRLYGDGTLPTARCTGPCARTWHAAAMPA</sequence>
<gene>
    <name evidence="1" type="ORF">JE024_20150</name>
</gene>
<accession>A0ABS2UU37</accession>
<evidence type="ECO:0000313" key="1">
    <source>
        <dbReference type="EMBL" id="MBM9621009.1"/>
    </source>
</evidence>
<proteinExistence type="predicted"/>
<name>A0ABS2UU37_9ACTN</name>
<dbReference type="RefSeq" id="WP_205374917.1">
    <property type="nucleotide sequence ID" value="NZ_JAFEJA010000001.1"/>
</dbReference>
<comment type="caution">
    <text evidence="1">The sequence shown here is derived from an EMBL/GenBank/DDBJ whole genome shotgun (WGS) entry which is preliminary data.</text>
</comment>
<reference evidence="1 2" key="1">
    <citation type="journal article" date="2016" name="Arch. Microbiol.">
        <title>Streptomyces zhihengii sp. nov., isolated from rhizospheric soil of Psammosilene tunicoides.</title>
        <authorList>
            <person name="Huang M.J."/>
            <person name="Fei J.J."/>
            <person name="Salam N."/>
            <person name="Kim C.J."/>
            <person name="Hozzein W.N."/>
            <person name="Xiao M."/>
            <person name="Huang H.Q."/>
            <person name="Li W.J."/>
        </authorList>
    </citation>
    <scope>NUCLEOTIDE SEQUENCE [LARGE SCALE GENOMIC DNA]</scope>
    <source>
        <strain evidence="1 2">YIM T102</strain>
    </source>
</reference>
<dbReference type="EMBL" id="JAFEJA010000001">
    <property type="protein sequence ID" value="MBM9621009.1"/>
    <property type="molecule type" value="Genomic_DNA"/>
</dbReference>